<organism evidence="7">
    <name type="scientific">viral metagenome</name>
    <dbReference type="NCBI Taxonomy" id="1070528"/>
    <lineage>
        <taxon>unclassified sequences</taxon>
        <taxon>metagenomes</taxon>
        <taxon>organismal metagenomes</taxon>
    </lineage>
</organism>
<dbReference type="GO" id="GO:0016491">
    <property type="term" value="F:oxidoreductase activity"/>
    <property type="evidence" value="ECO:0007669"/>
    <property type="project" value="InterPro"/>
</dbReference>
<keyword evidence="4 5" id="KW-0472">Membrane</keyword>
<feature type="transmembrane region" description="Helical" evidence="5">
    <location>
        <begin position="63"/>
        <end position="89"/>
    </location>
</feature>
<name>A0A6C0IQB6_9ZZZZ</name>
<dbReference type="GO" id="GO:0005506">
    <property type="term" value="F:iron ion binding"/>
    <property type="evidence" value="ECO:0007669"/>
    <property type="project" value="InterPro"/>
</dbReference>
<evidence type="ECO:0000256" key="1">
    <source>
        <dbReference type="ARBA" id="ARBA00004370"/>
    </source>
</evidence>
<evidence type="ECO:0000256" key="2">
    <source>
        <dbReference type="ARBA" id="ARBA00022692"/>
    </source>
</evidence>
<dbReference type="Pfam" id="PF04116">
    <property type="entry name" value="FA_hydroxylase"/>
    <property type="match status" value="1"/>
</dbReference>
<reference evidence="7" key="1">
    <citation type="journal article" date="2020" name="Nature">
        <title>Giant virus diversity and host interactions through global metagenomics.</title>
        <authorList>
            <person name="Schulz F."/>
            <person name="Roux S."/>
            <person name="Paez-Espino D."/>
            <person name="Jungbluth S."/>
            <person name="Walsh D.A."/>
            <person name="Denef V.J."/>
            <person name="McMahon K.D."/>
            <person name="Konstantinidis K.T."/>
            <person name="Eloe-Fadrosh E.A."/>
            <person name="Kyrpides N.C."/>
            <person name="Woyke T."/>
        </authorList>
    </citation>
    <scope>NUCLEOTIDE SEQUENCE</scope>
    <source>
        <strain evidence="7">GVMAG-M-3300024261-26</strain>
    </source>
</reference>
<proteinExistence type="predicted"/>
<dbReference type="InterPro" id="IPR050307">
    <property type="entry name" value="Sterol_Desaturase_Related"/>
</dbReference>
<evidence type="ECO:0000256" key="5">
    <source>
        <dbReference type="SAM" id="Phobius"/>
    </source>
</evidence>
<evidence type="ECO:0000259" key="6">
    <source>
        <dbReference type="Pfam" id="PF04116"/>
    </source>
</evidence>
<evidence type="ECO:0000256" key="3">
    <source>
        <dbReference type="ARBA" id="ARBA00022989"/>
    </source>
</evidence>
<protein>
    <recommendedName>
        <fullName evidence="6">Fatty acid hydroxylase domain-containing protein</fullName>
    </recommendedName>
</protein>
<evidence type="ECO:0000313" key="7">
    <source>
        <dbReference type="EMBL" id="QHT94780.1"/>
    </source>
</evidence>
<dbReference type="GO" id="GO:0016020">
    <property type="term" value="C:membrane"/>
    <property type="evidence" value="ECO:0007669"/>
    <property type="project" value="UniProtKB-SubCell"/>
</dbReference>
<dbReference type="InterPro" id="IPR006694">
    <property type="entry name" value="Fatty_acid_hydroxylase"/>
</dbReference>
<keyword evidence="3 5" id="KW-1133">Transmembrane helix</keyword>
<sequence>MIHIFLFILSYDIWFYLSHIILHNKTVYKIIHKYHHSVDYNIISFKDTYVGHFAESPLQGMGVAIPLLFIKFNLHILYSFVYSLFIINIRGMLRHDDRFIWLIGNHHILHHKYPQCNYGEYWLDTLFGTRCPNKNEYEFGMIYI</sequence>
<comment type="subcellular location">
    <subcellularLocation>
        <location evidence="1">Membrane</location>
    </subcellularLocation>
</comment>
<dbReference type="EMBL" id="MN740231">
    <property type="protein sequence ID" value="QHT94780.1"/>
    <property type="molecule type" value="Genomic_DNA"/>
</dbReference>
<keyword evidence="2 5" id="KW-0812">Transmembrane</keyword>
<evidence type="ECO:0000256" key="4">
    <source>
        <dbReference type="ARBA" id="ARBA00023136"/>
    </source>
</evidence>
<accession>A0A6C0IQB6</accession>
<feature type="domain" description="Fatty acid hydroxylase" evidence="6">
    <location>
        <begin position="5"/>
        <end position="129"/>
    </location>
</feature>
<dbReference type="GO" id="GO:0008610">
    <property type="term" value="P:lipid biosynthetic process"/>
    <property type="evidence" value="ECO:0007669"/>
    <property type="project" value="InterPro"/>
</dbReference>
<dbReference type="PANTHER" id="PTHR11863">
    <property type="entry name" value="STEROL DESATURASE"/>
    <property type="match status" value="1"/>
</dbReference>
<dbReference type="AlphaFoldDB" id="A0A6C0IQB6"/>